<dbReference type="OrthoDB" id="8891769at2"/>
<evidence type="ECO:0000313" key="1">
    <source>
        <dbReference type="EMBL" id="KFF12600.1"/>
    </source>
</evidence>
<dbReference type="eggNOG" id="ENOG502ZCFT">
    <property type="taxonomic scope" value="Bacteria"/>
</dbReference>
<evidence type="ECO:0000313" key="2">
    <source>
        <dbReference type="EMBL" id="OXA92035.1"/>
    </source>
</evidence>
<keyword evidence="1" id="KW-0223">Dioxygenase</keyword>
<name>A0A086A7D6_FLAHY</name>
<evidence type="ECO:0000313" key="4">
    <source>
        <dbReference type="Proteomes" id="UP000198424"/>
    </source>
</evidence>
<dbReference type="STRING" id="991.IW20_18630"/>
<evidence type="ECO:0000313" key="3">
    <source>
        <dbReference type="Proteomes" id="UP000028712"/>
    </source>
</evidence>
<organism evidence="1 3">
    <name type="scientific">Flavobacterium hydatis</name>
    <name type="common">Cytophaga aquatilis</name>
    <dbReference type="NCBI Taxonomy" id="991"/>
    <lineage>
        <taxon>Bacteria</taxon>
        <taxon>Pseudomonadati</taxon>
        <taxon>Bacteroidota</taxon>
        <taxon>Flavobacteriia</taxon>
        <taxon>Flavobacteriales</taxon>
        <taxon>Flavobacteriaceae</taxon>
        <taxon>Flavobacterium</taxon>
    </lineage>
</organism>
<dbReference type="AlphaFoldDB" id="A0A086A7D6"/>
<gene>
    <name evidence="2" type="ORF">B0A62_16715</name>
    <name evidence="1" type="ORF">IW20_18630</name>
</gene>
<keyword evidence="1" id="KW-0560">Oxidoreductase</keyword>
<reference evidence="2 4" key="2">
    <citation type="submission" date="2016-11" db="EMBL/GenBank/DDBJ databases">
        <title>Whole genomes of Flavobacteriaceae.</title>
        <authorList>
            <person name="Stine C."/>
            <person name="Li C."/>
            <person name="Tadesse D."/>
        </authorList>
    </citation>
    <scope>NUCLEOTIDE SEQUENCE [LARGE SCALE GENOMIC DNA]</scope>
    <source>
        <strain evidence="2 4">ATCC 29551</strain>
    </source>
</reference>
<dbReference type="EMBL" id="JPRM01000031">
    <property type="protein sequence ID" value="KFF12600.1"/>
    <property type="molecule type" value="Genomic_DNA"/>
</dbReference>
<accession>A0A086A7D6</accession>
<proteinExistence type="predicted"/>
<sequence>MDKIKLNFINKSNDSDNNNVVIFQQNVADNFRENAIAWKVIENSGRLDNHPFTFSMGYEISASDSYGNFTPMFYTYEGSVYEMVKDSAGNVLRATSNPAPNLSQIEIKNGLSSGIINANCYRNNRLIATKTNLKPGDKAVFEFYPRLFIGVVPEIEEGDVLDSATISQINSQINLFGITSADIVMTGGGPGNNSTPFNFSLENINKQ</sequence>
<protein>
    <submittedName>
        <fullName evidence="1">Aromatic ring-opening dioxygenase LigA</fullName>
    </submittedName>
</protein>
<comment type="caution">
    <text evidence="1">The sequence shown here is derived from an EMBL/GenBank/DDBJ whole genome shotgun (WGS) entry which is preliminary data.</text>
</comment>
<reference evidence="1 3" key="1">
    <citation type="submission" date="2014-07" db="EMBL/GenBank/DDBJ databases">
        <title>Genome of Flavobacterium hydatis DSM 2063.</title>
        <authorList>
            <person name="Pipes S.E."/>
            <person name="Stropko S.J."/>
            <person name="Newman J.D."/>
        </authorList>
    </citation>
    <scope>NUCLEOTIDE SEQUENCE [LARGE SCALE GENOMIC DNA]</scope>
    <source>
        <strain evidence="1 3">DSM 2063</strain>
    </source>
</reference>
<dbReference type="Proteomes" id="UP000198424">
    <property type="component" value="Unassembled WGS sequence"/>
</dbReference>
<dbReference type="EMBL" id="MUGY01000024">
    <property type="protein sequence ID" value="OXA92035.1"/>
    <property type="molecule type" value="Genomic_DNA"/>
</dbReference>
<dbReference type="RefSeq" id="WP_035625596.1">
    <property type="nucleotide sequence ID" value="NZ_JBEWQG010000034.1"/>
</dbReference>
<dbReference type="GO" id="GO:0051213">
    <property type="term" value="F:dioxygenase activity"/>
    <property type="evidence" value="ECO:0007669"/>
    <property type="project" value="UniProtKB-KW"/>
</dbReference>
<keyword evidence="4" id="KW-1185">Reference proteome</keyword>
<dbReference type="Proteomes" id="UP000028712">
    <property type="component" value="Unassembled WGS sequence"/>
</dbReference>